<keyword evidence="5 7" id="KW-1133">Transmembrane helix</keyword>
<feature type="transmembrane region" description="Helical" evidence="7">
    <location>
        <begin position="88"/>
        <end position="109"/>
    </location>
</feature>
<dbReference type="GO" id="GO:0015109">
    <property type="term" value="F:chromate transmembrane transporter activity"/>
    <property type="evidence" value="ECO:0007669"/>
    <property type="project" value="InterPro"/>
</dbReference>
<protein>
    <submittedName>
        <fullName evidence="8">Chromate transporter</fullName>
    </submittedName>
</protein>
<reference evidence="8 9" key="1">
    <citation type="submission" date="2022-02" db="EMBL/GenBank/DDBJ databases">
        <title>Paenibacillus sp. MBLB1776 Whole Genome Shotgun Sequencing.</title>
        <authorList>
            <person name="Hwang C.Y."/>
            <person name="Cho E.-S."/>
            <person name="Seo M.-J."/>
        </authorList>
    </citation>
    <scope>NUCLEOTIDE SEQUENCE [LARGE SCALE GENOMIC DNA]</scope>
    <source>
        <strain evidence="8 9">MBLB1776</strain>
    </source>
</reference>
<evidence type="ECO:0000256" key="3">
    <source>
        <dbReference type="ARBA" id="ARBA00022475"/>
    </source>
</evidence>
<keyword evidence="6 7" id="KW-0472">Membrane</keyword>
<dbReference type="PANTHER" id="PTHR43663">
    <property type="entry name" value="CHROMATE TRANSPORT PROTEIN-RELATED"/>
    <property type="match status" value="1"/>
</dbReference>
<evidence type="ECO:0000256" key="5">
    <source>
        <dbReference type="ARBA" id="ARBA00022989"/>
    </source>
</evidence>
<keyword evidence="4 7" id="KW-0812">Transmembrane</keyword>
<evidence type="ECO:0000256" key="2">
    <source>
        <dbReference type="ARBA" id="ARBA00005262"/>
    </source>
</evidence>
<evidence type="ECO:0000313" key="9">
    <source>
        <dbReference type="Proteomes" id="UP001305702"/>
    </source>
</evidence>
<dbReference type="RefSeq" id="WP_315603781.1">
    <property type="nucleotide sequence ID" value="NZ_CP130318.1"/>
</dbReference>
<gene>
    <name evidence="8" type="ORF">MJA45_20625</name>
</gene>
<feature type="transmembrane region" description="Helical" evidence="7">
    <location>
        <begin position="115"/>
        <end position="135"/>
    </location>
</feature>
<dbReference type="GO" id="GO:0005886">
    <property type="term" value="C:plasma membrane"/>
    <property type="evidence" value="ECO:0007669"/>
    <property type="project" value="UniProtKB-SubCell"/>
</dbReference>
<comment type="similarity">
    <text evidence="2">Belongs to the chromate ion transporter (CHR) (TC 2.A.51) family.</text>
</comment>
<feature type="transmembrane region" description="Helical" evidence="7">
    <location>
        <begin position="12"/>
        <end position="36"/>
    </location>
</feature>
<dbReference type="Proteomes" id="UP001305702">
    <property type="component" value="Chromosome"/>
</dbReference>
<feature type="transmembrane region" description="Helical" evidence="7">
    <location>
        <begin position="147"/>
        <end position="180"/>
    </location>
</feature>
<dbReference type="InterPro" id="IPR003370">
    <property type="entry name" value="Chromate_transpt"/>
</dbReference>
<name>A0AA96LE74_9BACL</name>
<organism evidence="8 9">
    <name type="scientific">Paenibacillus aurantius</name>
    <dbReference type="NCBI Taxonomy" id="2918900"/>
    <lineage>
        <taxon>Bacteria</taxon>
        <taxon>Bacillati</taxon>
        <taxon>Bacillota</taxon>
        <taxon>Bacilli</taxon>
        <taxon>Bacillales</taxon>
        <taxon>Paenibacillaceae</taxon>
        <taxon>Paenibacillus</taxon>
    </lineage>
</organism>
<evidence type="ECO:0000256" key="6">
    <source>
        <dbReference type="ARBA" id="ARBA00023136"/>
    </source>
</evidence>
<keyword evidence="3" id="KW-1003">Cell membrane</keyword>
<feature type="transmembrane region" description="Helical" evidence="7">
    <location>
        <begin position="56"/>
        <end position="76"/>
    </location>
</feature>
<dbReference type="Pfam" id="PF02417">
    <property type="entry name" value="Chromate_transp"/>
    <property type="match status" value="1"/>
</dbReference>
<evidence type="ECO:0000256" key="1">
    <source>
        <dbReference type="ARBA" id="ARBA00004651"/>
    </source>
</evidence>
<dbReference type="EMBL" id="CP130318">
    <property type="protein sequence ID" value="WNQ10007.1"/>
    <property type="molecule type" value="Genomic_DNA"/>
</dbReference>
<dbReference type="AlphaFoldDB" id="A0AA96LE74"/>
<evidence type="ECO:0000256" key="4">
    <source>
        <dbReference type="ARBA" id="ARBA00022692"/>
    </source>
</evidence>
<sequence>MSPKKEYVRQLGSIFWSFCKISPVTFGGGYAMIPVIEREVVQNRKWITSKEMADVLSVSGSAPGGIGVNAAVFVGYRLGGIPGAASAVTGITVPTFAIVIALSYMYVTLSGIPKVAAAFQGIQCAIVAMIALAGYRMGKQALRDKTTVGLFVLAIALLLFSNLHPMFFIAGGALAGWGAARLKAAKGKPIDFEEQSSGYVDEYGNHYKYSDYFIGDGI</sequence>
<dbReference type="InterPro" id="IPR052518">
    <property type="entry name" value="CHR_Transporter"/>
</dbReference>
<evidence type="ECO:0000313" key="8">
    <source>
        <dbReference type="EMBL" id="WNQ10007.1"/>
    </source>
</evidence>
<keyword evidence="9" id="KW-1185">Reference proteome</keyword>
<dbReference type="PANTHER" id="PTHR43663:SF1">
    <property type="entry name" value="CHROMATE TRANSPORTER"/>
    <property type="match status" value="1"/>
</dbReference>
<evidence type="ECO:0000256" key="7">
    <source>
        <dbReference type="SAM" id="Phobius"/>
    </source>
</evidence>
<proteinExistence type="inferred from homology"/>
<dbReference type="KEGG" id="paun:MJA45_20625"/>
<accession>A0AA96LE74</accession>
<comment type="subcellular location">
    <subcellularLocation>
        <location evidence="1">Cell membrane</location>
        <topology evidence="1">Multi-pass membrane protein</topology>
    </subcellularLocation>
</comment>